<evidence type="ECO:0000256" key="1">
    <source>
        <dbReference type="SAM" id="Phobius"/>
    </source>
</evidence>
<protein>
    <submittedName>
        <fullName evidence="2">Cytochrome B</fullName>
    </submittedName>
</protein>
<keyword evidence="1" id="KW-0472">Membrane</keyword>
<accession>A0A916DVI8</accession>
<feature type="transmembrane region" description="Helical" evidence="1">
    <location>
        <begin position="116"/>
        <end position="138"/>
    </location>
</feature>
<keyword evidence="1" id="KW-0812">Transmembrane</keyword>
<reference evidence="2" key="1">
    <citation type="submission" date="2022-09" db="EMBL/GenBank/DDBJ databases">
        <title>Aureispira anguillicida sp. nov., isolated from Leptocephalus of Japanese eel Anguilla japonica.</title>
        <authorList>
            <person name="Yuasa K."/>
            <person name="Mekata T."/>
            <person name="Ikunari K."/>
        </authorList>
    </citation>
    <scope>NUCLEOTIDE SEQUENCE</scope>
    <source>
        <strain evidence="2">EL160426</strain>
    </source>
</reference>
<feature type="transmembrane region" description="Helical" evidence="1">
    <location>
        <begin position="85"/>
        <end position="104"/>
    </location>
</feature>
<proteinExistence type="predicted"/>
<name>A0A916DVI8_9BACT</name>
<keyword evidence="1" id="KW-1133">Transmembrane helix</keyword>
<dbReference type="Proteomes" id="UP001060919">
    <property type="component" value="Chromosome"/>
</dbReference>
<sequence length="147" mass="16659">MLEGIKHAHSGLRWIVLILLLLAIVNAFSGWRSKKPYTAQNKKLHLFAMIFVHIQVLIGFISYLLNWGGKVNFGNMSNSMIRFFTVEHSTMMLLALIAITIGFSKSKKITETPSRFKMIFMAYLIGLLLILAGIPWPFRTALGAGWF</sequence>
<dbReference type="KEGG" id="aup:AsAng_0043540"/>
<organism evidence="2 3">
    <name type="scientific">Aureispira anguillae</name>
    <dbReference type="NCBI Taxonomy" id="2864201"/>
    <lineage>
        <taxon>Bacteria</taxon>
        <taxon>Pseudomonadati</taxon>
        <taxon>Bacteroidota</taxon>
        <taxon>Saprospiria</taxon>
        <taxon>Saprospirales</taxon>
        <taxon>Saprospiraceae</taxon>
        <taxon>Aureispira</taxon>
    </lineage>
</organism>
<keyword evidence="3" id="KW-1185">Reference proteome</keyword>
<gene>
    <name evidence="2" type="ORF">AsAng_0043540</name>
</gene>
<evidence type="ECO:0000313" key="3">
    <source>
        <dbReference type="Proteomes" id="UP001060919"/>
    </source>
</evidence>
<dbReference type="AlphaFoldDB" id="A0A916DVI8"/>
<feature type="transmembrane region" description="Helical" evidence="1">
    <location>
        <begin position="44"/>
        <end position="65"/>
    </location>
</feature>
<dbReference type="EMBL" id="AP026867">
    <property type="protein sequence ID" value="BDS13615.1"/>
    <property type="molecule type" value="Genomic_DNA"/>
</dbReference>
<dbReference type="RefSeq" id="WP_264788872.1">
    <property type="nucleotide sequence ID" value="NZ_AP026867.1"/>
</dbReference>
<feature type="transmembrane region" description="Helical" evidence="1">
    <location>
        <begin position="12"/>
        <end position="32"/>
    </location>
</feature>
<evidence type="ECO:0000313" key="2">
    <source>
        <dbReference type="EMBL" id="BDS13615.1"/>
    </source>
</evidence>